<sequence length="347" mass="38491">MAAGWSGARTRLRFQLGLLALAAVAGPDVAGAAGSEPGRWHLEISGPNEGVFVFPKTMFNGTGVTFKFLNETCDSGVTLTITCYLRSSRCHDEVYIDEKKAMHYMDRYKYTDSCEEKQVGKQPQVRGVDGVTTRQTGADEESLGAKGNISWSLQKSRSFPIQGPPGKTKRDTSELPKDQKTNETLESVPEAGTKQKEGTAPAKVLGSAADGKKQGTLGKGKKERPAMMTTWDDGPYVFILRIKGNPSNWKLKFDVEMKHPEHLYLSASEWPLMVFYMVMCIVYVLYGVLWLVLLACYWRDILRIQFWIGGVIFLGMLEKAVFYAEFQSIQSHGVSGELQSTGLLCQS</sequence>
<dbReference type="EMBL" id="CM037619">
    <property type="protein sequence ID" value="KAH8008516.1"/>
    <property type="molecule type" value="Genomic_DNA"/>
</dbReference>
<evidence type="ECO:0000313" key="2">
    <source>
        <dbReference type="Proteomes" id="UP000827872"/>
    </source>
</evidence>
<accession>A0ACB8FSW5</accession>
<organism evidence="1 2">
    <name type="scientific">Sphaerodactylus townsendi</name>
    <dbReference type="NCBI Taxonomy" id="933632"/>
    <lineage>
        <taxon>Eukaryota</taxon>
        <taxon>Metazoa</taxon>
        <taxon>Chordata</taxon>
        <taxon>Craniata</taxon>
        <taxon>Vertebrata</taxon>
        <taxon>Euteleostomi</taxon>
        <taxon>Lepidosauria</taxon>
        <taxon>Squamata</taxon>
        <taxon>Bifurcata</taxon>
        <taxon>Gekkota</taxon>
        <taxon>Sphaerodactylidae</taxon>
        <taxon>Sphaerodactylus</taxon>
    </lineage>
</organism>
<reference evidence="1" key="1">
    <citation type="submission" date="2021-08" db="EMBL/GenBank/DDBJ databases">
        <title>The first chromosome-level gecko genome reveals the dynamic sex chromosomes of Neotropical dwarf geckos (Sphaerodactylidae: Sphaerodactylus).</title>
        <authorList>
            <person name="Pinto B.J."/>
            <person name="Keating S.E."/>
            <person name="Gamble T."/>
        </authorList>
    </citation>
    <scope>NUCLEOTIDE SEQUENCE</scope>
    <source>
        <strain evidence="1">TG3544</strain>
    </source>
</reference>
<gene>
    <name evidence="1" type="ORF">K3G42_029844</name>
</gene>
<proteinExistence type="predicted"/>
<dbReference type="Proteomes" id="UP000827872">
    <property type="component" value="Linkage Group LG06"/>
</dbReference>
<name>A0ACB8FSW5_9SAUR</name>
<evidence type="ECO:0000313" key="1">
    <source>
        <dbReference type="EMBL" id="KAH8008516.1"/>
    </source>
</evidence>
<comment type="caution">
    <text evidence="1">The sequence shown here is derived from an EMBL/GenBank/DDBJ whole genome shotgun (WGS) entry which is preliminary data.</text>
</comment>
<protein>
    <submittedName>
        <fullName evidence="1">Uncharacterized protein</fullName>
    </submittedName>
</protein>
<keyword evidence="2" id="KW-1185">Reference proteome</keyword>